<dbReference type="Gene3D" id="2.20.25.110">
    <property type="entry name" value="S-adenosyl-L-methionine-dependent methyltransferases"/>
    <property type="match status" value="1"/>
</dbReference>
<protein>
    <submittedName>
        <fullName evidence="3">Class I SAM-dependent methyltransferase</fullName>
    </submittedName>
</protein>
<evidence type="ECO:0000259" key="2">
    <source>
        <dbReference type="Pfam" id="PF13649"/>
    </source>
</evidence>
<dbReference type="AlphaFoldDB" id="A0A5C0SNL8"/>
<dbReference type="SUPFAM" id="SSF53335">
    <property type="entry name" value="S-adenosyl-L-methionine-dependent methyltransferases"/>
    <property type="match status" value="1"/>
</dbReference>
<dbReference type="Proteomes" id="UP000322631">
    <property type="component" value="Chromosome"/>
</dbReference>
<accession>A0A5C0SNL8</accession>
<keyword evidence="1 3" id="KW-0808">Transferase</keyword>
<dbReference type="Pfam" id="PF13649">
    <property type="entry name" value="Methyltransf_25"/>
    <property type="match status" value="1"/>
</dbReference>
<reference evidence="3 4" key="1">
    <citation type="submission" date="2019-07" db="EMBL/GenBank/DDBJ databases">
        <title>Complete genome of Thermococcus acidophilus.</title>
        <authorList>
            <person name="Li X."/>
        </authorList>
    </citation>
    <scope>NUCLEOTIDE SEQUENCE [LARGE SCALE GENOMIC DNA]</scope>
    <source>
        <strain evidence="3 4">SY113</strain>
    </source>
</reference>
<evidence type="ECO:0000313" key="4">
    <source>
        <dbReference type="Proteomes" id="UP000322631"/>
    </source>
</evidence>
<sequence length="251" mass="29673">MLMKVYEHFAYLYVRGRYSRFSEKMAEILPMILEKFDARPHRILDVACGEGTFAVEMAKRGFQTVGVDISSEMLKFAKEKAKKENVDVKFICQDMRSLDFDEEFDLVTCWFDSLNYLLTIEDLEKTFAGIYRALKEKGLFIFDMNTRYGLAVGWSRYSCHIEQETEDILEIHQASYDFETDIATLRIIGFIRNGETWIRLDEEHKEKGYTLREIRERLRHVGFKELACWGNIKDMSEPQPDSRRVFFVVQK</sequence>
<dbReference type="InterPro" id="IPR029063">
    <property type="entry name" value="SAM-dependent_MTases_sf"/>
</dbReference>
<dbReference type="GO" id="GO:0008168">
    <property type="term" value="F:methyltransferase activity"/>
    <property type="evidence" value="ECO:0007669"/>
    <property type="project" value="UniProtKB-KW"/>
</dbReference>
<name>A0A5C0SNL8_9EURY</name>
<dbReference type="InterPro" id="IPR041698">
    <property type="entry name" value="Methyltransf_25"/>
</dbReference>
<keyword evidence="4" id="KW-1185">Reference proteome</keyword>
<organism evidence="3 4">
    <name type="scientific">Thermococcus aciditolerans</name>
    <dbReference type="NCBI Taxonomy" id="2598455"/>
    <lineage>
        <taxon>Archaea</taxon>
        <taxon>Methanobacteriati</taxon>
        <taxon>Methanobacteriota</taxon>
        <taxon>Thermococci</taxon>
        <taxon>Thermococcales</taxon>
        <taxon>Thermococcaceae</taxon>
        <taxon>Thermococcus</taxon>
    </lineage>
</organism>
<evidence type="ECO:0000256" key="1">
    <source>
        <dbReference type="ARBA" id="ARBA00022679"/>
    </source>
</evidence>
<evidence type="ECO:0000313" key="3">
    <source>
        <dbReference type="EMBL" id="QEK15377.1"/>
    </source>
</evidence>
<dbReference type="CDD" id="cd02440">
    <property type="entry name" value="AdoMet_MTases"/>
    <property type="match status" value="1"/>
</dbReference>
<gene>
    <name evidence="3" type="ORF">FPV09_10050</name>
</gene>
<proteinExistence type="predicted"/>
<dbReference type="Gene3D" id="3.40.50.150">
    <property type="entry name" value="Vaccinia Virus protein VP39"/>
    <property type="match status" value="1"/>
</dbReference>
<dbReference type="EMBL" id="CP041932">
    <property type="protein sequence ID" value="QEK15377.1"/>
    <property type="molecule type" value="Genomic_DNA"/>
</dbReference>
<dbReference type="KEGG" id="them:FPV09_10050"/>
<dbReference type="PANTHER" id="PTHR43861">
    <property type="entry name" value="TRANS-ACONITATE 2-METHYLTRANSFERASE-RELATED"/>
    <property type="match status" value="1"/>
</dbReference>
<feature type="domain" description="Methyltransferase" evidence="2">
    <location>
        <begin position="43"/>
        <end position="138"/>
    </location>
</feature>
<keyword evidence="3" id="KW-0489">Methyltransferase</keyword>
<dbReference type="GO" id="GO:0032259">
    <property type="term" value="P:methylation"/>
    <property type="evidence" value="ECO:0007669"/>
    <property type="project" value="UniProtKB-KW"/>
</dbReference>